<evidence type="ECO:0000313" key="6">
    <source>
        <dbReference type="EMBL" id="GBP22527.1"/>
    </source>
</evidence>
<dbReference type="SUPFAM" id="SSF100895">
    <property type="entry name" value="Kazal-type serine protease inhibitors"/>
    <property type="match status" value="1"/>
</dbReference>
<dbReference type="InterPro" id="IPR039932">
    <property type="entry name" value="Spink4-like"/>
</dbReference>
<dbReference type="AlphaFoldDB" id="A0A4C1U8T0"/>
<sequence>MELLRTKRQSNGNENAGNTLEDRYGVIIRPEWRIWFHPLPPFPGQNPSPTITITTTTTERSTGNSTLTLQRCMRNCPVTPEYNPVCGTDNKKYDNPGLLSCAQACGVRQTIRSGTPNVDKGVREEFSSAKQRSENEEESSNPIYFKDENL</sequence>
<feature type="domain" description="Kazal-like" evidence="5">
    <location>
        <begin position="66"/>
        <end position="118"/>
    </location>
</feature>
<evidence type="ECO:0000256" key="1">
    <source>
        <dbReference type="ARBA" id="ARBA00004613"/>
    </source>
</evidence>
<organism evidence="6 7">
    <name type="scientific">Eumeta variegata</name>
    <name type="common">Bagworm moth</name>
    <name type="synonym">Eumeta japonica</name>
    <dbReference type="NCBI Taxonomy" id="151549"/>
    <lineage>
        <taxon>Eukaryota</taxon>
        <taxon>Metazoa</taxon>
        <taxon>Ecdysozoa</taxon>
        <taxon>Arthropoda</taxon>
        <taxon>Hexapoda</taxon>
        <taxon>Insecta</taxon>
        <taxon>Pterygota</taxon>
        <taxon>Neoptera</taxon>
        <taxon>Endopterygota</taxon>
        <taxon>Lepidoptera</taxon>
        <taxon>Glossata</taxon>
        <taxon>Ditrysia</taxon>
        <taxon>Tineoidea</taxon>
        <taxon>Psychidae</taxon>
        <taxon>Oiketicinae</taxon>
        <taxon>Eumeta</taxon>
    </lineage>
</organism>
<keyword evidence="7" id="KW-1185">Reference proteome</keyword>
<comment type="caution">
    <text evidence="6">The sequence shown here is derived from an EMBL/GenBank/DDBJ whole genome shotgun (WGS) entry which is preliminary data.</text>
</comment>
<dbReference type="InterPro" id="IPR002350">
    <property type="entry name" value="Kazal_dom"/>
</dbReference>
<evidence type="ECO:0000313" key="7">
    <source>
        <dbReference type="Proteomes" id="UP000299102"/>
    </source>
</evidence>
<keyword evidence="3" id="KW-1015">Disulfide bond</keyword>
<dbReference type="STRING" id="151549.A0A4C1U8T0"/>
<dbReference type="InterPro" id="IPR036058">
    <property type="entry name" value="Kazal_dom_sf"/>
</dbReference>
<dbReference type="PROSITE" id="PS51465">
    <property type="entry name" value="KAZAL_2"/>
    <property type="match status" value="1"/>
</dbReference>
<evidence type="ECO:0000259" key="5">
    <source>
        <dbReference type="PROSITE" id="PS51465"/>
    </source>
</evidence>
<protein>
    <recommendedName>
        <fullName evidence="5">Kazal-like domain-containing protein</fullName>
    </recommendedName>
</protein>
<dbReference type="Gene3D" id="3.30.60.30">
    <property type="match status" value="1"/>
</dbReference>
<name>A0A4C1U8T0_EUMVA</name>
<dbReference type="Proteomes" id="UP000299102">
    <property type="component" value="Unassembled WGS sequence"/>
</dbReference>
<gene>
    <name evidence="6" type="ORF">EVAR_84764_1</name>
</gene>
<dbReference type="EMBL" id="BGZK01000141">
    <property type="protein sequence ID" value="GBP22527.1"/>
    <property type="molecule type" value="Genomic_DNA"/>
</dbReference>
<keyword evidence="2" id="KW-0964">Secreted</keyword>
<dbReference type="Pfam" id="PF00050">
    <property type="entry name" value="Kazal_1"/>
    <property type="match status" value="1"/>
</dbReference>
<proteinExistence type="predicted"/>
<evidence type="ECO:0000256" key="4">
    <source>
        <dbReference type="SAM" id="MobiDB-lite"/>
    </source>
</evidence>
<dbReference type="OrthoDB" id="6513408at2759"/>
<comment type="subcellular location">
    <subcellularLocation>
        <location evidence="1">Secreted</location>
    </subcellularLocation>
</comment>
<evidence type="ECO:0000256" key="3">
    <source>
        <dbReference type="ARBA" id="ARBA00023157"/>
    </source>
</evidence>
<accession>A0A4C1U8T0</accession>
<evidence type="ECO:0000256" key="2">
    <source>
        <dbReference type="ARBA" id="ARBA00022525"/>
    </source>
</evidence>
<dbReference type="PANTHER" id="PTHR21179:SF0">
    <property type="entry name" value="SERINE PROTEASE INHIBITOR KAZAL-TYPE 4"/>
    <property type="match status" value="1"/>
</dbReference>
<reference evidence="6 7" key="1">
    <citation type="journal article" date="2019" name="Commun. Biol.">
        <title>The bagworm genome reveals a unique fibroin gene that provides high tensile strength.</title>
        <authorList>
            <person name="Kono N."/>
            <person name="Nakamura H."/>
            <person name="Ohtoshi R."/>
            <person name="Tomita M."/>
            <person name="Numata K."/>
            <person name="Arakawa K."/>
        </authorList>
    </citation>
    <scope>NUCLEOTIDE SEQUENCE [LARGE SCALE GENOMIC DNA]</scope>
</reference>
<feature type="region of interest" description="Disordered" evidence="4">
    <location>
        <begin position="116"/>
        <end position="150"/>
    </location>
</feature>
<dbReference type="GO" id="GO:0005576">
    <property type="term" value="C:extracellular region"/>
    <property type="evidence" value="ECO:0007669"/>
    <property type="project" value="UniProtKB-SubCell"/>
</dbReference>
<feature type="compositionally biased region" description="Basic and acidic residues" evidence="4">
    <location>
        <begin position="120"/>
        <end position="134"/>
    </location>
</feature>
<dbReference type="PANTHER" id="PTHR21179">
    <property type="entry name" value="SERINE-TYPE ENDOPEPTIDASE INHIBITOR"/>
    <property type="match status" value="1"/>
</dbReference>
<dbReference type="GO" id="GO:0004867">
    <property type="term" value="F:serine-type endopeptidase inhibitor activity"/>
    <property type="evidence" value="ECO:0007669"/>
    <property type="project" value="InterPro"/>
</dbReference>